<proteinExistence type="predicted"/>
<evidence type="ECO:0000313" key="4">
    <source>
        <dbReference type="Proteomes" id="UP001596139"/>
    </source>
</evidence>
<feature type="region of interest" description="Disordered" evidence="1">
    <location>
        <begin position="688"/>
        <end position="710"/>
    </location>
</feature>
<dbReference type="PROSITE" id="PS50043">
    <property type="entry name" value="HTH_LUXR_2"/>
    <property type="match status" value="1"/>
</dbReference>
<evidence type="ECO:0000256" key="1">
    <source>
        <dbReference type="SAM" id="MobiDB-lite"/>
    </source>
</evidence>
<feature type="domain" description="HTH luxR-type" evidence="2">
    <location>
        <begin position="703"/>
        <end position="768"/>
    </location>
</feature>
<dbReference type="EMBL" id="JBHSPX010000008">
    <property type="protein sequence ID" value="MFC6066656.1"/>
    <property type="molecule type" value="Genomic_DNA"/>
</dbReference>
<dbReference type="SMART" id="SM00421">
    <property type="entry name" value="HTH_LUXR"/>
    <property type="match status" value="1"/>
</dbReference>
<dbReference type="SUPFAM" id="SSF46894">
    <property type="entry name" value="C-terminal effector domain of the bipartite response regulators"/>
    <property type="match status" value="1"/>
</dbReference>
<dbReference type="SUPFAM" id="SSF52540">
    <property type="entry name" value="P-loop containing nucleoside triphosphate hydrolases"/>
    <property type="match status" value="1"/>
</dbReference>
<dbReference type="InterPro" id="IPR016032">
    <property type="entry name" value="Sig_transdc_resp-reg_C-effctor"/>
</dbReference>
<dbReference type="Gene3D" id="3.40.50.300">
    <property type="entry name" value="P-loop containing nucleotide triphosphate hydrolases"/>
    <property type="match status" value="1"/>
</dbReference>
<gene>
    <name evidence="3" type="ORF">ACFP4F_29510</name>
</gene>
<keyword evidence="3" id="KW-0067">ATP-binding</keyword>
<dbReference type="Pfam" id="PF00196">
    <property type="entry name" value="GerE"/>
    <property type="match status" value="1"/>
</dbReference>
<dbReference type="PANTHER" id="PTHR47691:SF3">
    <property type="entry name" value="HTH-TYPE TRANSCRIPTIONAL REGULATOR RV0890C-RELATED"/>
    <property type="match status" value="1"/>
</dbReference>
<dbReference type="Gene3D" id="1.10.10.10">
    <property type="entry name" value="Winged helix-like DNA-binding domain superfamily/Winged helix DNA-binding domain"/>
    <property type="match status" value="1"/>
</dbReference>
<dbReference type="PRINTS" id="PR00364">
    <property type="entry name" value="DISEASERSIST"/>
</dbReference>
<dbReference type="CDD" id="cd06170">
    <property type="entry name" value="LuxR_C_like"/>
    <property type="match status" value="1"/>
</dbReference>
<evidence type="ECO:0000313" key="3">
    <source>
        <dbReference type="EMBL" id="MFC6066656.1"/>
    </source>
</evidence>
<dbReference type="InterPro" id="IPR000792">
    <property type="entry name" value="Tscrpt_reg_LuxR_C"/>
</dbReference>
<dbReference type="Pfam" id="PF25872">
    <property type="entry name" value="HTH_77"/>
    <property type="match status" value="1"/>
</dbReference>
<keyword evidence="4" id="KW-1185">Reference proteome</keyword>
<dbReference type="PANTHER" id="PTHR47691">
    <property type="entry name" value="REGULATOR-RELATED"/>
    <property type="match status" value="1"/>
</dbReference>
<keyword evidence="3" id="KW-0547">Nucleotide-binding</keyword>
<sequence length="772" mass="84788">MTQWTWARASTRNETTGFIGRAAELEAVRKAVTQARVVTLTGLGGVGKTRVAVRAAHQLTVDFPAGVSIAELSGLRDAEFLPNTVASAVGLPETASQAPMDQLIDHFADKQALLVLDTCEHLVDAIAVFVDMLLHNSSRLVLLLTSRQPVALPGECVLPIPPMPEPDADASEHDNDALALFVARAKAALPSFALSDENRSEVIALCRRLDGIPLAIELAAVRLRTMPLEQILDRLDDRFRLLAGARSAQERHHTLRTTIEWSHELCSAPEQELWARLSVFAGGFTLAAVEQVCAGGKLADLDVLDLLGALVDKSVVQRVDGVAECRYRLLDTIREYGAERLEDGGRTEEYARGHRDFFLRMAGRAGEEWLGDQQVEWGNRLAADFDNFRVAMDFAIAQPGDEAALRLVNGLWGLWLGKSRLTEARRWIDKALTAEPEPTVEQGIALYYGSYYGLLQGDQGAREMVGRCRAVAESLDDDFLRARAKAVETFEMLMWSRDVPRDMASTEESRRLLRASGDLFPLVAGYITTAVCHAAHGDPSRALREAEECLQELTHIPHERWVRNYIMIAQVLALWAVGRPDESRELGRRVLPSALDQGETMSLAATVEFLSWVACGDDEHERAATLLGGATTLWRQVGTTLWGVRALNALHTDTENTLMLSLGAKRFTQVYTYGARLPVPELVDIAGGNGHGNETVPPPDTDDGSPLGPLTRREREVAGLVTEGLTNRQIAERLVISKRTADSHVEHIRTKLGVTCRTRIAAAIDAQKPEEA</sequence>
<comment type="caution">
    <text evidence="3">The sequence shown here is derived from an EMBL/GenBank/DDBJ whole genome shotgun (WGS) entry which is preliminary data.</text>
</comment>
<dbReference type="InterPro" id="IPR049945">
    <property type="entry name" value="AAA_22"/>
</dbReference>
<accession>A0ABW1MT58</accession>
<dbReference type="PRINTS" id="PR00038">
    <property type="entry name" value="HTHLUXR"/>
</dbReference>
<reference evidence="4" key="1">
    <citation type="journal article" date="2019" name="Int. J. Syst. Evol. Microbiol.">
        <title>The Global Catalogue of Microorganisms (GCM) 10K type strain sequencing project: providing services to taxonomists for standard genome sequencing and annotation.</title>
        <authorList>
            <consortium name="The Broad Institute Genomics Platform"/>
            <consortium name="The Broad Institute Genome Sequencing Center for Infectious Disease"/>
            <person name="Wu L."/>
            <person name="Ma J."/>
        </authorList>
    </citation>
    <scope>NUCLEOTIDE SEQUENCE [LARGE SCALE GENOMIC DNA]</scope>
    <source>
        <strain evidence="4">CGMCC 1.15180</strain>
    </source>
</reference>
<dbReference type="GO" id="GO:0005524">
    <property type="term" value="F:ATP binding"/>
    <property type="evidence" value="ECO:0007669"/>
    <property type="project" value="UniProtKB-KW"/>
</dbReference>
<protein>
    <submittedName>
        <fullName evidence="3">ATP-binding protein</fullName>
    </submittedName>
</protein>
<dbReference type="InterPro" id="IPR027417">
    <property type="entry name" value="P-loop_NTPase"/>
</dbReference>
<dbReference type="RefSeq" id="WP_245659681.1">
    <property type="nucleotide sequence ID" value="NZ_JBHSPX010000008.1"/>
</dbReference>
<dbReference type="InterPro" id="IPR058852">
    <property type="entry name" value="HTH_77"/>
</dbReference>
<name>A0ABW1MT58_9ACTN</name>
<organism evidence="3 4">
    <name type="scientific">Streptomyces ochraceiscleroticus</name>
    <dbReference type="NCBI Taxonomy" id="47761"/>
    <lineage>
        <taxon>Bacteria</taxon>
        <taxon>Bacillati</taxon>
        <taxon>Actinomycetota</taxon>
        <taxon>Actinomycetes</taxon>
        <taxon>Kitasatosporales</taxon>
        <taxon>Streptomycetaceae</taxon>
        <taxon>Streptomyces</taxon>
    </lineage>
</organism>
<evidence type="ECO:0000259" key="2">
    <source>
        <dbReference type="PROSITE" id="PS50043"/>
    </source>
</evidence>
<dbReference type="Pfam" id="PF13401">
    <property type="entry name" value="AAA_22"/>
    <property type="match status" value="1"/>
</dbReference>
<dbReference type="Proteomes" id="UP001596139">
    <property type="component" value="Unassembled WGS sequence"/>
</dbReference>
<dbReference type="InterPro" id="IPR036388">
    <property type="entry name" value="WH-like_DNA-bd_sf"/>
</dbReference>